<evidence type="ECO:0000259" key="4">
    <source>
        <dbReference type="PROSITE" id="PS50203"/>
    </source>
</evidence>
<keyword evidence="6" id="KW-1185">Reference proteome</keyword>
<dbReference type="PANTHER" id="PTHR10183">
    <property type="entry name" value="CALPAIN"/>
    <property type="match status" value="1"/>
</dbReference>
<dbReference type="EMBL" id="QKXC01000018">
    <property type="protein sequence ID" value="RBR26534.1"/>
    <property type="molecule type" value="Genomic_DNA"/>
</dbReference>
<evidence type="ECO:0000256" key="1">
    <source>
        <dbReference type="PIRSR" id="PIRSR622684-1"/>
    </source>
</evidence>
<accession>A0A366SB28</accession>
<feature type="region of interest" description="Disordered" evidence="3">
    <location>
        <begin position="684"/>
        <end position="741"/>
    </location>
</feature>
<reference evidence="5 6" key="1">
    <citation type="submission" date="2018-06" db="EMBL/GenBank/DDBJ databases">
        <title>Fusarium incarnatum-equiseti species complex species 28.</title>
        <authorList>
            <person name="Gardiner D.M."/>
        </authorList>
    </citation>
    <scope>NUCLEOTIDE SEQUENCE [LARGE SCALE GENOMIC DNA]</scope>
    <source>
        <strain evidence="5 6">FIESC_28</strain>
    </source>
</reference>
<feature type="domain" description="Calpain catalytic" evidence="4">
    <location>
        <begin position="86"/>
        <end position="431"/>
    </location>
</feature>
<keyword evidence="2" id="KW-0645">Protease</keyword>
<dbReference type="InterPro" id="IPR038765">
    <property type="entry name" value="Papain-like_cys_pep_sf"/>
</dbReference>
<name>A0A366SB28_9HYPO</name>
<evidence type="ECO:0000313" key="6">
    <source>
        <dbReference type="Proteomes" id="UP000253153"/>
    </source>
</evidence>
<feature type="region of interest" description="Disordered" evidence="3">
    <location>
        <begin position="615"/>
        <end position="644"/>
    </location>
</feature>
<dbReference type="Gene3D" id="3.90.70.10">
    <property type="entry name" value="Cysteine proteinases"/>
    <property type="match status" value="1"/>
</dbReference>
<dbReference type="SUPFAM" id="SSF54001">
    <property type="entry name" value="Cysteine proteinases"/>
    <property type="match status" value="1"/>
</dbReference>
<dbReference type="GO" id="GO:0006508">
    <property type="term" value="P:proteolysis"/>
    <property type="evidence" value="ECO:0007669"/>
    <property type="project" value="UniProtKB-KW"/>
</dbReference>
<feature type="active site" evidence="1 2">
    <location>
        <position position="372"/>
    </location>
</feature>
<feature type="active site" evidence="1 2">
    <location>
        <position position="351"/>
    </location>
</feature>
<dbReference type="PROSITE" id="PS50203">
    <property type="entry name" value="CALPAIN_CAT"/>
    <property type="match status" value="1"/>
</dbReference>
<evidence type="ECO:0000313" key="5">
    <source>
        <dbReference type="EMBL" id="RBR26534.1"/>
    </source>
</evidence>
<protein>
    <recommendedName>
        <fullName evidence="4">Calpain catalytic domain-containing protein</fullName>
    </recommendedName>
</protein>
<dbReference type="PANTHER" id="PTHR10183:SF397">
    <property type="entry name" value="CALPAIN CATALYTIC DOMAIN-CONTAINING PROTEIN"/>
    <property type="match status" value="1"/>
</dbReference>
<dbReference type="InterPro" id="IPR001300">
    <property type="entry name" value="Peptidase_C2_calpain_cat"/>
</dbReference>
<feature type="compositionally biased region" description="Polar residues" evidence="3">
    <location>
        <begin position="722"/>
        <end position="741"/>
    </location>
</feature>
<feature type="active site" evidence="1 2">
    <location>
        <position position="166"/>
    </location>
</feature>
<dbReference type="OrthoDB" id="424753at2759"/>
<proteinExistence type="predicted"/>
<dbReference type="AlphaFoldDB" id="A0A366SB28"/>
<dbReference type="RefSeq" id="XP_031021125.1">
    <property type="nucleotide sequence ID" value="XM_031154802.1"/>
</dbReference>
<feature type="compositionally biased region" description="Basic and acidic residues" evidence="3">
    <location>
        <begin position="690"/>
        <end position="701"/>
    </location>
</feature>
<comment type="caution">
    <text evidence="5">The sequence shown here is derived from an EMBL/GenBank/DDBJ whole genome shotgun (WGS) entry which is preliminary data.</text>
</comment>
<dbReference type="GeneID" id="41990098"/>
<keyword evidence="2" id="KW-0788">Thiol protease</keyword>
<dbReference type="GO" id="GO:0004198">
    <property type="term" value="F:calcium-dependent cysteine-type endopeptidase activity"/>
    <property type="evidence" value="ECO:0007669"/>
    <property type="project" value="InterPro"/>
</dbReference>
<organism evidence="5 6">
    <name type="scientific">Fusarium coffeatum</name>
    <dbReference type="NCBI Taxonomy" id="231269"/>
    <lineage>
        <taxon>Eukaryota</taxon>
        <taxon>Fungi</taxon>
        <taxon>Dikarya</taxon>
        <taxon>Ascomycota</taxon>
        <taxon>Pezizomycotina</taxon>
        <taxon>Sordariomycetes</taxon>
        <taxon>Hypocreomycetidae</taxon>
        <taxon>Hypocreales</taxon>
        <taxon>Nectriaceae</taxon>
        <taxon>Fusarium</taxon>
        <taxon>Fusarium incarnatum-equiseti species complex</taxon>
    </lineage>
</organism>
<evidence type="ECO:0000256" key="2">
    <source>
        <dbReference type="PROSITE-ProRule" id="PRU00239"/>
    </source>
</evidence>
<dbReference type="PRINTS" id="PR00704">
    <property type="entry name" value="CALPAIN"/>
</dbReference>
<dbReference type="Pfam" id="PF00648">
    <property type="entry name" value="Peptidase_C2"/>
    <property type="match status" value="1"/>
</dbReference>
<feature type="compositionally biased region" description="Basic and acidic residues" evidence="3">
    <location>
        <begin position="616"/>
        <end position="634"/>
    </location>
</feature>
<keyword evidence="2" id="KW-0378">Hydrolase</keyword>
<sequence>MDIKAGVTLRLLETSAFGHNQRLTWTVLLQSAPFTSSVSPPVRPANKAFLGWQPSQRTPLERAFARSDGVSGKDRDWDLVSLQNLLSMRDPFPVIDSQTQAFDLADKGHCLNGLRNTVFDLGEISHLDAGSNSPGAVRRVHEIFPCPTFMRKVDGKDVKQGKLSNCWFVAGLTALANIEDRLSQTCAAYDTEIGVYGFVFYHDGAWTYTIIDDTLYLQAPCWDSPSIQRTLLQQTGRVDAEDEFKQTHQTGSKALFFGQCTDQNETWVPLIEKAYAKAHGDYAALAGGWIGEGLEDLSGGVTMELFTSDILDLDVFWDSVLSQVNQEFLLGASTGFLDGGYGERDGISEGHAYIVVAAHTLKSGQRLLKLRNPWAHVRKGIWEGAWSDGSKEWTPEIQKELDHQFGSDSVFWISLDDFMRKYSHLDRTRLFREPDWRCIQSWISVNVPWIACYRERFRVALTQESPVVVAVSQLDRRYFNGLHGQYSFHLEFRIDQDGSGRVRRRIVQSHGNYLMARSAAAELPDLMPGTYIVCVRVSAERDNSLESVDEVIKQECKARTENPKLAQVGFAYDVAHSKAQHYITEFNRLDKKRKQESASRCRKRTRRLAWKKRHTRGEILKTQKRKDDAKRRIDQGPSAMRTVVESRKDIEGDVRRTEGASETVTVRHVDTDNVKIILPCRGRIDSCNSEPREPTGEDKSIRKMPTTNWSAGMSKNHEASDSSDSPTDNWEQLYSSDNTTHSIGEELNNALRRRTRCSHIIGRDTEANSTESEDSDGGSVRTPWDAVCCLGIRVYSKDENLTLETILGDD</sequence>
<dbReference type="SMART" id="SM00230">
    <property type="entry name" value="CysPc"/>
    <property type="match status" value="1"/>
</dbReference>
<dbReference type="Proteomes" id="UP000253153">
    <property type="component" value="Unassembled WGS sequence"/>
</dbReference>
<dbReference type="InterPro" id="IPR022684">
    <property type="entry name" value="Calpain_cysteine_protease"/>
</dbReference>
<gene>
    <name evidence="5" type="ORF">FIESC28_00651</name>
</gene>
<evidence type="ECO:0000256" key="3">
    <source>
        <dbReference type="SAM" id="MobiDB-lite"/>
    </source>
</evidence>